<dbReference type="Proteomes" id="UP000449710">
    <property type="component" value="Unassembled WGS sequence"/>
</dbReference>
<dbReference type="EMBL" id="SUMG01000004">
    <property type="protein sequence ID" value="NBG87920.1"/>
    <property type="molecule type" value="Genomic_DNA"/>
</dbReference>
<dbReference type="AlphaFoldDB" id="A0AA43XL86"/>
<sequence>MSKVSSINKRHIHNLYVHRQTVVSGASTVDGVSPVRKTENNPFYSDGNYLYYSDTFYDHLHRFEEAYTNYYTQSNRLSKLSKILRNISTEKKMHLDNLIKVLELLSREYNQTMINLRTAEEESNILLSPEIIRFLLQEQHFLGFLGITLEDDYTCRFSPWIFRSNYFYHPEKLRFLITHKANLLQKLTDLFKTVTLDLKNLSGYQTFDLDREHGVLLDQRT</sequence>
<evidence type="ECO:0000313" key="1">
    <source>
        <dbReference type="EMBL" id="NBG87920.1"/>
    </source>
</evidence>
<comment type="caution">
    <text evidence="1">The sequence shown here is derived from an EMBL/GenBank/DDBJ whole genome shotgun (WGS) entry which is preliminary data.</text>
</comment>
<name>A0AA43XL86_9CLOT</name>
<proteinExistence type="predicted"/>
<gene>
    <name evidence="1" type="ORF">ISALK_05350</name>
</gene>
<accession>A0AA43XL86</accession>
<organism evidence="1 2">
    <name type="scientific">Isachenkonia alkalipeptolytica</name>
    <dbReference type="NCBI Taxonomy" id="2565777"/>
    <lineage>
        <taxon>Bacteria</taxon>
        <taxon>Bacillati</taxon>
        <taxon>Bacillota</taxon>
        <taxon>Clostridia</taxon>
        <taxon>Eubacteriales</taxon>
        <taxon>Clostridiaceae</taxon>
        <taxon>Isachenkonia</taxon>
    </lineage>
</organism>
<reference evidence="1 2" key="1">
    <citation type="submission" date="2019-04" db="EMBL/GenBank/DDBJ databases">
        <title>Isachenkonia alkalipeptolytica gen. nov. sp. nov. a new anaerobic, alkiliphilic organothrophic bacterium capable to reduce synthesized ferrihydrite isolated from a soda lake.</title>
        <authorList>
            <person name="Toshchakov S.V."/>
            <person name="Zavarzina D.G."/>
            <person name="Zhilina T.N."/>
            <person name="Kostrikina N.A."/>
            <person name="Kublanov I.V."/>
        </authorList>
    </citation>
    <scope>NUCLEOTIDE SEQUENCE [LARGE SCALE GENOMIC DNA]</scope>
    <source>
        <strain evidence="1 2">Z-1701</strain>
    </source>
</reference>
<evidence type="ECO:0000313" key="2">
    <source>
        <dbReference type="Proteomes" id="UP000449710"/>
    </source>
</evidence>
<keyword evidence="2" id="KW-1185">Reference proteome</keyword>
<protein>
    <submittedName>
        <fullName evidence="1">Uncharacterized protein</fullName>
    </submittedName>
</protein>
<dbReference type="RefSeq" id="WP_160719903.1">
    <property type="nucleotide sequence ID" value="NZ_SUMG01000004.1"/>
</dbReference>